<dbReference type="InterPro" id="IPR024163">
    <property type="entry name" value="Aerotolerance_reg_N"/>
</dbReference>
<feature type="non-terminal residue" evidence="2">
    <location>
        <position position="1"/>
    </location>
</feature>
<dbReference type="EMBL" id="UINC01171699">
    <property type="protein sequence ID" value="SVD76396.1"/>
    <property type="molecule type" value="Genomic_DNA"/>
</dbReference>
<dbReference type="PANTHER" id="PTHR37464:SF1">
    <property type="entry name" value="BLL2463 PROTEIN"/>
    <property type="match status" value="1"/>
</dbReference>
<name>A0A382XZF6_9ZZZZ</name>
<proteinExistence type="predicted"/>
<feature type="non-terminal residue" evidence="2">
    <location>
        <position position="267"/>
    </location>
</feature>
<accession>A0A382XZF6</accession>
<reference evidence="2" key="1">
    <citation type="submission" date="2018-05" db="EMBL/GenBank/DDBJ databases">
        <authorList>
            <person name="Lanie J.A."/>
            <person name="Ng W.-L."/>
            <person name="Kazmierczak K.M."/>
            <person name="Andrzejewski T.M."/>
            <person name="Davidsen T.M."/>
            <person name="Wayne K.J."/>
            <person name="Tettelin H."/>
            <person name="Glass J.I."/>
            <person name="Rusch D."/>
            <person name="Podicherti R."/>
            <person name="Tsui H.-C.T."/>
            <person name="Winkler M.E."/>
        </authorList>
    </citation>
    <scope>NUCLEOTIDE SEQUENCE</scope>
</reference>
<feature type="domain" description="Aerotolerance regulator N-terminal" evidence="1">
    <location>
        <begin position="1"/>
        <end position="65"/>
    </location>
</feature>
<protein>
    <recommendedName>
        <fullName evidence="1">Aerotolerance regulator N-terminal domain-containing protein</fullName>
    </recommendedName>
</protein>
<dbReference type="Pfam" id="PF07584">
    <property type="entry name" value="BatA"/>
    <property type="match status" value="1"/>
</dbReference>
<dbReference type="AlphaFoldDB" id="A0A382XZF6"/>
<sequence length="267" mass="29405">GLVSLPLIWWLLRLRPPVPTRIVFPPLELLRRLIGRKESPARIPLWLLALRLLMAMAFVAAAAHPLINAETRLFGDGPLYLIIDDDWASAGRWQTRRTALMNLIDHAERNGRSVALTRTAPPPGGAKALPVQLMAPADARRIAEGLVPKPWRAEPGTAVERLLEWADRIERRPGDVVWLSNGLEVDMTGKNASMSTMTRRLRRLGSVTVVAETVDRLPILLRPPGTEGQGLRLRADRPEVEPASAPARGLAVRALDAQGLVLARVPL</sequence>
<dbReference type="NCBIfam" id="TIGR02226">
    <property type="entry name" value="two_anch"/>
    <property type="match status" value="1"/>
</dbReference>
<evidence type="ECO:0000259" key="1">
    <source>
        <dbReference type="Pfam" id="PF07584"/>
    </source>
</evidence>
<organism evidence="2">
    <name type="scientific">marine metagenome</name>
    <dbReference type="NCBI Taxonomy" id="408172"/>
    <lineage>
        <taxon>unclassified sequences</taxon>
        <taxon>metagenomes</taxon>
        <taxon>ecological metagenomes</taxon>
    </lineage>
</organism>
<evidence type="ECO:0000313" key="2">
    <source>
        <dbReference type="EMBL" id="SVD76396.1"/>
    </source>
</evidence>
<dbReference type="PANTHER" id="PTHR37464">
    <property type="entry name" value="BLL2463 PROTEIN"/>
    <property type="match status" value="1"/>
</dbReference>
<dbReference type="InterPro" id="IPR011933">
    <property type="entry name" value="Double_TM_dom"/>
</dbReference>
<gene>
    <name evidence="2" type="ORF">METZ01_LOCUS429250</name>
</gene>